<keyword evidence="5 6" id="KW-0472">Membrane</keyword>
<feature type="transmembrane region" description="Helical" evidence="6">
    <location>
        <begin position="60"/>
        <end position="77"/>
    </location>
</feature>
<dbReference type="Proteomes" id="UP000094056">
    <property type="component" value="Unassembled WGS sequence"/>
</dbReference>
<evidence type="ECO:0000256" key="1">
    <source>
        <dbReference type="ARBA" id="ARBA00004651"/>
    </source>
</evidence>
<dbReference type="InterPro" id="IPR022791">
    <property type="entry name" value="L-PG_synthase/AglD"/>
</dbReference>
<organism evidence="7 8">
    <name type="scientific">Candidatus Scalindua rubra</name>
    <dbReference type="NCBI Taxonomy" id="1872076"/>
    <lineage>
        <taxon>Bacteria</taxon>
        <taxon>Pseudomonadati</taxon>
        <taxon>Planctomycetota</taxon>
        <taxon>Candidatus Brocadiia</taxon>
        <taxon>Candidatus Brocadiales</taxon>
        <taxon>Candidatus Scalinduaceae</taxon>
        <taxon>Candidatus Scalindua</taxon>
    </lineage>
</organism>
<protein>
    <recommendedName>
        <fullName evidence="9">Flippase-like domain-containing protein</fullName>
    </recommendedName>
</protein>
<accession>A0A1E3XG16</accession>
<keyword evidence="3 6" id="KW-0812">Transmembrane</keyword>
<evidence type="ECO:0000256" key="2">
    <source>
        <dbReference type="ARBA" id="ARBA00022475"/>
    </source>
</evidence>
<dbReference type="AlphaFoldDB" id="A0A1E3XG16"/>
<evidence type="ECO:0000256" key="6">
    <source>
        <dbReference type="SAM" id="Phobius"/>
    </source>
</evidence>
<evidence type="ECO:0008006" key="9">
    <source>
        <dbReference type="Google" id="ProtNLM"/>
    </source>
</evidence>
<evidence type="ECO:0000256" key="5">
    <source>
        <dbReference type="ARBA" id="ARBA00023136"/>
    </source>
</evidence>
<comment type="subcellular location">
    <subcellularLocation>
        <location evidence="1">Cell membrane</location>
        <topology evidence="1">Multi-pass membrane protein</topology>
    </subcellularLocation>
</comment>
<comment type="caution">
    <text evidence="7">The sequence shown here is derived from an EMBL/GenBank/DDBJ whole genome shotgun (WGS) entry which is preliminary data.</text>
</comment>
<feature type="transmembrane region" description="Helical" evidence="6">
    <location>
        <begin position="20"/>
        <end position="39"/>
    </location>
</feature>
<feature type="transmembrane region" description="Helical" evidence="6">
    <location>
        <begin position="223"/>
        <end position="247"/>
    </location>
</feature>
<dbReference type="EMBL" id="MAYW01000004">
    <property type="protein sequence ID" value="ODS34560.1"/>
    <property type="molecule type" value="Genomic_DNA"/>
</dbReference>
<dbReference type="PANTHER" id="PTHR40277">
    <property type="entry name" value="BLL5419 PROTEIN"/>
    <property type="match status" value="1"/>
</dbReference>
<evidence type="ECO:0000313" key="8">
    <source>
        <dbReference type="Proteomes" id="UP000094056"/>
    </source>
</evidence>
<evidence type="ECO:0000313" key="7">
    <source>
        <dbReference type="EMBL" id="ODS34560.1"/>
    </source>
</evidence>
<sequence length="300" mass="34691">MLFFVPKINFSDVLRIFSELGYKFIILFLILKSFSIILMSYRLKYILGIQKFNYNLRQLIKLYFLGIFYNNFLPTQYGGDIFKAYILSYEQKDKFPIYYSILADRIIGFSSIIFIGFIAAIISFESLEFLGNAKYIYLVFPILFFLLLYFLSSSWSKKTINFYLTTFGLKNLQDKINLANDSITPIKNNKMELFIVIFISFLVQTNIYLAFYAISLALHMDVILFYFFLFFPAIAMISAIPISINGIGVRESGIVFFFINAGVTANMALSLSLLILFFLVIDALIGGIINIKGDYKFQEK</sequence>
<feature type="transmembrane region" description="Helical" evidence="6">
    <location>
        <begin position="267"/>
        <end position="291"/>
    </location>
</feature>
<gene>
    <name evidence="7" type="ORF">SCARUB_00295</name>
</gene>
<keyword evidence="2" id="KW-1003">Cell membrane</keyword>
<keyword evidence="4 6" id="KW-1133">Transmembrane helix</keyword>
<feature type="transmembrane region" description="Helical" evidence="6">
    <location>
        <begin position="135"/>
        <end position="152"/>
    </location>
</feature>
<proteinExistence type="predicted"/>
<dbReference type="PANTHER" id="PTHR40277:SF1">
    <property type="entry name" value="BLL5419 PROTEIN"/>
    <property type="match status" value="1"/>
</dbReference>
<dbReference type="NCBIfam" id="TIGR00374">
    <property type="entry name" value="flippase-like domain"/>
    <property type="match status" value="1"/>
</dbReference>
<evidence type="ECO:0000256" key="3">
    <source>
        <dbReference type="ARBA" id="ARBA00022692"/>
    </source>
</evidence>
<evidence type="ECO:0000256" key="4">
    <source>
        <dbReference type="ARBA" id="ARBA00022989"/>
    </source>
</evidence>
<feature type="transmembrane region" description="Helical" evidence="6">
    <location>
        <begin position="193"/>
        <end position="211"/>
    </location>
</feature>
<dbReference type="Pfam" id="PF03706">
    <property type="entry name" value="LPG_synthase_TM"/>
    <property type="match status" value="1"/>
</dbReference>
<feature type="transmembrane region" description="Helical" evidence="6">
    <location>
        <begin position="97"/>
        <end position="123"/>
    </location>
</feature>
<dbReference type="GO" id="GO:0005886">
    <property type="term" value="C:plasma membrane"/>
    <property type="evidence" value="ECO:0007669"/>
    <property type="project" value="UniProtKB-SubCell"/>
</dbReference>
<name>A0A1E3XG16_9BACT</name>
<reference evidence="7 8" key="1">
    <citation type="submission" date="2016-07" db="EMBL/GenBank/DDBJ databases">
        <title>Draft genome of Scalindua rubra, obtained from a brine-seawater interface in the Red Sea, sheds light on salt adaptation in anammox bacteria.</title>
        <authorList>
            <person name="Speth D.R."/>
            <person name="Lagkouvardos I."/>
            <person name="Wang Y."/>
            <person name="Qian P.-Y."/>
            <person name="Dutilh B.E."/>
            <person name="Jetten M.S."/>
        </authorList>
    </citation>
    <scope>NUCLEOTIDE SEQUENCE [LARGE SCALE GENOMIC DNA]</scope>
    <source>
        <strain evidence="7">BSI-1</strain>
    </source>
</reference>